<dbReference type="STRING" id="553218.CAMRE0001_2652"/>
<protein>
    <submittedName>
        <fullName evidence="2">Uncharacterized protein</fullName>
    </submittedName>
</protein>
<reference evidence="2 3" key="1">
    <citation type="submission" date="2008-08" db="EMBL/GenBank/DDBJ databases">
        <authorList>
            <person name="Madupu R."/>
            <person name="Durkin A.S."/>
            <person name="Torralba M."/>
            <person name="Methe B."/>
            <person name="Sutton G.G."/>
            <person name="Strausberg R.L."/>
            <person name="Nelson K.E."/>
        </authorList>
    </citation>
    <scope>NUCLEOTIDE SEQUENCE [LARGE SCALE GENOMIC DNA]</scope>
    <source>
        <strain evidence="2 3">RM3267</strain>
    </source>
</reference>
<organism evidence="2 3">
    <name type="scientific">Campylobacter rectus RM3267</name>
    <dbReference type="NCBI Taxonomy" id="553218"/>
    <lineage>
        <taxon>Bacteria</taxon>
        <taxon>Pseudomonadati</taxon>
        <taxon>Campylobacterota</taxon>
        <taxon>Epsilonproteobacteria</taxon>
        <taxon>Campylobacterales</taxon>
        <taxon>Campylobacteraceae</taxon>
        <taxon>Campylobacter</taxon>
    </lineage>
</organism>
<accession>B9D531</accession>
<dbReference type="AlphaFoldDB" id="B9D531"/>
<evidence type="ECO:0000313" key="2">
    <source>
        <dbReference type="EMBL" id="EEF12910.1"/>
    </source>
</evidence>
<evidence type="ECO:0000256" key="1">
    <source>
        <dbReference type="SAM" id="MobiDB-lite"/>
    </source>
</evidence>
<proteinExistence type="predicted"/>
<dbReference type="Proteomes" id="UP000003082">
    <property type="component" value="Unassembled WGS sequence"/>
</dbReference>
<keyword evidence="3" id="KW-1185">Reference proteome</keyword>
<sequence>MFKAGNSPNGPVKGKTKIKPQNLSKFKNLLRKLSRLLCER</sequence>
<comment type="caution">
    <text evidence="2">The sequence shown here is derived from an EMBL/GenBank/DDBJ whole genome shotgun (WGS) entry which is preliminary data.</text>
</comment>
<feature type="region of interest" description="Disordered" evidence="1">
    <location>
        <begin position="1"/>
        <end position="20"/>
    </location>
</feature>
<evidence type="ECO:0000313" key="3">
    <source>
        <dbReference type="Proteomes" id="UP000003082"/>
    </source>
</evidence>
<name>B9D531_CAMRE</name>
<gene>
    <name evidence="2" type="ORF">CAMRE0001_2652</name>
</gene>
<dbReference type="EMBL" id="ACFU01000033">
    <property type="protein sequence ID" value="EEF12910.1"/>
    <property type="molecule type" value="Genomic_DNA"/>
</dbReference>